<gene>
    <name evidence="2" type="ORF">VM1G_11917</name>
</gene>
<reference evidence="2" key="1">
    <citation type="submission" date="2014-12" db="EMBL/GenBank/DDBJ databases">
        <title>Genome Sequence of Valsa Canker Pathogens Uncovers a Specific Adaption of Colonization on Woody Bark.</title>
        <authorList>
            <person name="Yin Z."/>
            <person name="Liu H."/>
            <person name="Gao X."/>
            <person name="Li Z."/>
            <person name="Song N."/>
            <person name="Ke X."/>
            <person name="Dai Q."/>
            <person name="Wu Y."/>
            <person name="Sun Y."/>
            <person name="Xu J.-R."/>
            <person name="Kang Z.K."/>
            <person name="Wang L."/>
            <person name="Huang L."/>
        </authorList>
    </citation>
    <scope>NUCLEOTIDE SEQUENCE [LARGE SCALE GENOMIC DNA]</scope>
    <source>
        <strain evidence="2">03-8</strain>
    </source>
</reference>
<name>A0A194WA35_CYTMA</name>
<evidence type="ECO:0000313" key="3">
    <source>
        <dbReference type="Proteomes" id="UP000078559"/>
    </source>
</evidence>
<keyword evidence="3" id="KW-1185">Reference proteome</keyword>
<evidence type="ECO:0000256" key="1">
    <source>
        <dbReference type="SAM" id="MobiDB-lite"/>
    </source>
</evidence>
<dbReference type="Proteomes" id="UP000078559">
    <property type="component" value="Chromosome 10"/>
</dbReference>
<feature type="region of interest" description="Disordered" evidence="1">
    <location>
        <begin position="61"/>
        <end position="87"/>
    </location>
</feature>
<evidence type="ECO:0000313" key="2">
    <source>
        <dbReference type="EMBL" id="KUI73314.1"/>
    </source>
</evidence>
<dbReference type="EMBL" id="CM003107">
    <property type="protein sequence ID" value="KUI73314.1"/>
    <property type="molecule type" value="Genomic_DNA"/>
</dbReference>
<accession>A0A194WA35</accession>
<dbReference type="AlphaFoldDB" id="A0A194WA35"/>
<proteinExistence type="predicted"/>
<protein>
    <submittedName>
        <fullName evidence="2">Uncharacterized protein</fullName>
    </submittedName>
</protein>
<organism evidence="2 3">
    <name type="scientific">Cytospora mali</name>
    <name type="common">Apple Valsa canker fungus</name>
    <name type="synonym">Valsa mali</name>
    <dbReference type="NCBI Taxonomy" id="578113"/>
    <lineage>
        <taxon>Eukaryota</taxon>
        <taxon>Fungi</taxon>
        <taxon>Dikarya</taxon>
        <taxon>Ascomycota</taxon>
        <taxon>Pezizomycotina</taxon>
        <taxon>Sordariomycetes</taxon>
        <taxon>Sordariomycetidae</taxon>
        <taxon>Diaporthales</taxon>
        <taxon>Cytosporaceae</taxon>
        <taxon>Cytospora</taxon>
    </lineage>
</organism>
<sequence length="190" mass="20757">MIMTAAKDALLPSVGAIHGAFPLHTAGFRSPQFTNGKPVVVFQASLDNFNIFNISIRPRHRLSRPSRPRDPVFAPRHNSSPDMDGNVKTARPTTANPAKALAPLSTEPSLLSAFSMPNSDNEPASVTKLFQELQAGADALELVRINRADAMQRAVDLEQVQERRLARCEILDRRLGDLIAGGEKNSNIRP</sequence>
<dbReference type="SMR" id="A0A194WA35"/>